<evidence type="ECO:0000256" key="5">
    <source>
        <dbReference type="ARBA" id="ARBA00022679"/>
    </source>
</evidence>
<evidence type="ECO:0000256" key="9">
    <source>
        <dbReference type="ARBA" id="ARBA00023136"/>
    </source>
</evidence>
<dbReference type="RefSeq" id="WP_248632084.1">
    <property type="nucleotide sequence ID" value="NZ_JALPTH010000004.1"/>
</dbReference>
<evidence type="ECO:0000256" key="1">
    <source>
        <dbReference type="ARBA" id="ARBA00004477"/>
    </source>
</evidence>
<dbReference type="PANTHER" id="PTHR12468:SF2">
    <property type="entry name" value="GPI MANNOSYLTRANSFERASE 2"/>
    <property type="match status" value="1"/>
</dbReference>
<feature type="transmembrane region" description="Helical" evidence="10">
    <location>
        <begin position="244"/>
        <end position="263"/>
    </location>
</feature>
<feature type="transmembrane region" description="Helical" evidence="10">
    <location>
        <begin position="331"/>
        <end position="349"/>
    </location>
</feature>
<evidence type="ECO:0000256" key="8">
    <source>
        <dbReference type="ARBA" id="ARBA00022989"/>
    </source>
</evidence>
<evidence type="ECO:0000256" key="6">
    <source>
        <dbReference type="ARBA" id="ARBA00022692"/>
    </source>
</evidence>
<sequence length="404" mass="42105">MAQPQAGPRGEVDTAAAGADAPLWLPASGRRPARRRAAGQAAAALARARPALLAYAAVRTLGLAPALARTDRSALDLLAGRWDSAWYLLIAEQGYAGSCPAQGELCRYAFFPLYPVLIRTAAVLTPLPAPWAALLLSLTASGVAAWGVYAVAERCAGRRTAFVATVLWGVLPHAVVESMAYTESLFTALAAWALYAVLTGRWPAAGALACLAGLTRPTGIAVAAAVGVSALLALRARPLPRRPALALALAPLGWLGWVAWTGVRAGRWDGYFLVQRRWGSFVDGGAYTWDRLGRLFARPETPLSAAAVAAVLAGAAVLLVVCVLQRWPLPLLVHSGLTLLITVGGAGYFHSKGRFLLPAFALLLPVAAALGRARPGVRWAVLLPAAVVSGLFGGHLLLVAGHSP</sequence>
<dbReference type="Proteomes" id="UP001522868">
    <property type="component" value="Unassembled WGS sequence"/>
</dbReference>
<comment type="pathway">
    <text evidence="2">Glycolipid biosynthesis; glycosylphosphatidylinositol-anchor biosynthesis.</text>
</comment>
<keyword evidence="12" id="KW-1185">Reference proteome</keyword>
<evidence type="ECO:0000256" key="2">
    <source>
        <dbReference type="ARBA" id="ARBA00004687"/>
    </source>
</evidence>
<gene>
    <name evidence="11" type="ORF">M1O15_05535</name>
</gene>
<feature type="transmembrane region" description="Helical" evidence="10">
    <location>
        <begin position="355"/>
        <end position="373"/>
    </location>
</feature>
<proteinExistence type="predicted"/>
<feature type="transmembrane region" description="Helical" evidence="10">
    <location>
        <begin position="303"/>
        <end position="324"/>
    </location>
</feature>
<dbReference type="PANTHER" id="PTHR12468">
    <property type="entry name" value="GPI MANNOSYLTRANSFERASE 2"/>
    <property type="match status" value="1"/>
</dbReference>
<accession>A0ABT0I6B2</accession>
<protein>
    <submittedName>
        <fullName evidence="11">Glycosyltransferase family 39 protein</fullName>
    </submittedName>
</protein>
<keyword evidence="9 10" id="KW-0472">Membrane</keyword>
<name>A0ABT0I6B2_9ACTN</name>
<feature type="transmembrane region" description="Helical" evidence="10">
    <location>
        <begin position="129"/>
        <end position="149"/>
    </location>
</feature>
<evidence type="ECO:0000256" key="10">
    <source>
        <dbReference type="SAM" id="Phobius"/>
    </source>
</evidence>
<feature type="transmembrane region" description="Helical" evidence="10">
    <location>
        <begin position="380"/>
        <end position="401"/>
    </location>
</feature>
<keyword evidence="7" id="KW-0256">Endoplasmic reticulum</keyword>
<keyword evidence="8 10" id="KW-1133">Transmembrane helix</keyword>
<organism evidence="11 12">
    <name type="scientific">Streptomyces lichenis</name>
    <dbReference type="NCBI Taxonomy" id="2306967"/>
    <lineage>
        <taxon>Bacteria</taxon>
        <taxon>Bacillati</taxon>
        <taxon>Actinomycetota</taxon>
        <taxon>Actinomycetes</taxon>
        <taxon>Kitasatosporales</taxon>
        <taxon>Streptomycetaceae</taxon>
        <taxon>Streptomyces</taxon>
    </lineage>
</organism>
<evidence type="ECO:0000256" key="4">
    <source>
        <dbReference type="ARBA" id="ARBA00022676"/>
    </source>
</evidence>
<evidence type="ECO:0000256" key="3">
    <source>
        <dbReference type="ARBA" id="ARBA00022502"/>
    </source>
</evidence>
<keyword evidence="6 10" id="KW-0812">Transmembrane</keyword>
<dbReference type="EMBL" id="JALPTH010000004">
    <property type="protein sequence ID" value="MCK8676864.1"/>
    <property type="molecule type" value="Genomic_DNA"/>
</dbReference>
<evidence type="ECO:0000313" key="12">
    <source>
        <dbReference type="Proteomes" id="UP001522868"/>
    </source>
</evidence>
<evidence type="ECO:0000313" key="11">
    <source>
        <dbReference type="EMBL" id="MCK8676864.1"/>
    </source>
</evidence>
<keyword evidence="5" id="KW-0808">Transferase</keyword>
<reference evidence="11 12" key="1">
    <citation type="submission" date="2022-04" db="EMBL/GenBank/DDBJ databases">
        <title>Streptomyces sp. nov. LCR6-01 isolated from Lichen of Dirinaria sp.</title>
        <authorList>
            <person name="Kanchanasin P."/>
            <person name="Tanasupawat S."/>
            <person name="Phongsopitanun W."/>
        </authorList>
    </citation>
    <scope>NUCLEOTIDE SEQUENCE [LARGE SCALE GENOMIC DNA]</scope>
    <source>
        <strain evidence="11 12">LCR6-01</strain>
    </source>
</reference>
<keyword evidence="4" id="KW-0328">Glycosyltransferase</keyword>
<comment type="subcellular location">
    <subcellularLocation>
        <location evidence="1">Endoplasmic reticulum membrane</location>
        <topology evidence="1">Multi-pass membrane protein</topology>
    </subcellularLocation>
</comment>
<comment type="caution">
    <text evidence="11">The sequence shown here is derived from an EMBL/GenBank/DDBJ whole genome shotgun (WGS) entry which is preliminary data.</text>
</comment>
<evidence type="ECO:0000256" key="7">
    <source>
        <dbReference type="ARBA" id="ARBA00022824"/>
    </source>
</evidence>
<dbReference type="InterPro" id="IPR007315">
    <property type="entry name" value="PIG-V/Gpi18"/>
</dbReference>
<keyword evidence="3" id="KW-0337">GPI-anchor biosynthesis</keyword>
<feature type="transmembrane region" description="Helical" evidence="10">
    <location>
        <begin position="202"/>
        <end position="232"/>
    </location>
</feature>